<evidence type="ECO:0000313" key="3">
    <source>
        <dbReference type="EMBL" id="MEC0228254.1"/>
    </source>
</evidence>
<evidence type="ECO:0000313" key="4">
    <source>
        <dbReference type="Proteomes" id="UP001338137"/>
    </source>
</evidence>
<dbReference type="Proteomes" id="UP001338137">
    <property type="component" value="Unassembled WGS sequence"/>
</dbReference>
<accession>A0ABU6G3L8</accession>
<name>A0ABU6G3L8_9BACL</name>
<dbReference type="InterPro" id="IPR005625">
    <property type="entry name" value="PepSY-ass_TM"/>
</dbReference>
<evidence type="ECO:0000259" key="2">
    <source>
        <dbReference type="Pfam" id="PF03413"/>
    </source>
</evidence>
<evidence type="ECO:0000256" key="1">
    <source>
        <dbReference type="SAM" id="Phobius"/>
    </source>
</evidence>
<gene>
    <name evidence="3" type="ORF">P4I72_14070</name>
</gene>
<dbReference type="PANTHER" id="PTHR34219:SF3">
    <property type="entry name" value="BLL7967 PROTEIN"/>
    <property type="match status" value="1"/>
</dbReference>
<dbReference type="Pfam" id="PF03413">
    <property type="entry name" value="PepSY"/>
    <property type="match status" value="1"/>
</dbReference>
<sequence length="375" mass="40947">MRKTILAIHLILSLTLGLFVVLTCTTGSLLLIEPEVESWMHPVNHAATSGNVSPSVIKQHADSANPGFFTDRIEYPNNDPFYHVHLAQANGGKENFTVYADPGKGDTFGRVQVDRLEPFATIYQLHRYFLLTSVIGKVPAASVVGILGIALVLILVTGIYLWWPGLRKLATGFRVVLNRGKLLKNMSLHKTVGIISIPFLLVLALTGTINAFEKSIPTWVGFKAKEEIPVTALQSKTKDAAALPLDRVVEIVKETYPTSELIKIQLPPKAGQSYQIGLQEGFSASTGSNSTVYVDGSTGTILYKTNPNLAINLYNAWRKGLHFATWGGEPLKIISFFFGMTPLALMITGLFIWRIKANARKRSRNKSASSAAAAA</sequence>
<dbReference type="PANTHER" id="PTHR34219">
    <property type="entry name" value="IRON-REGULATED INNER MEMBRANE PROTEIN-RELATED"/>
    <property type="match status" value="1"/>
</dbReference>
<feature type="domain" description="PepSY" evidence="2">
    <location>
        <begin position="243"/>
        <end position="303"/>
    </location>
</feature>
<dbReference type="RefSeq" id="WP_326072512.1">
    <property type="nucleotide sequence ID" value="NZ_JARLKY010000030.1"/>
</dbReference>
<protein>
    <submittedName>
        <fullName evidence="3">PepSY-associated TM helix domain-containing protein</fullName>
    </submittedName>
</protein>
<feature type="transmembrane region" description="Helical" evidence="1">
    <location>
        <begin position="333"/>
        <end position="353"/>
    </location>
</feature>
<keyword evidence="4" id="KW-1185">Reference proteome</keyword>
<keyword evidence="1" id="KW-1133">Transmembrane helix</keyword>
<dbReference type="EMBL" id="JARLKY010000030">
    <property type="protein sequence ID" value="MEC0228254.1"/>
    <property type="molecule type" value="Genomic_DNA"/>
</dbReference>
<feature type="transmembrane region" description="Helical" evidence="1">
    <location>
        <begin position="7"/>
        <end position="32"/>
    </location>
</feature>
<feature type="transmembrane region" description="Helical" evidence="1">
    <location>
        <begin position="191"/>
        <end position="212"/>
    </location>
</feature>
<keyword evidence="1" id="KW-0472">Membrane</keyword>
<keyword evidence="1" id="KW-0812">Transmembrane</keyword>
<comment type="caution">
    <text evidence="3">The sequence shown here is derived from an EMBL/GenBank/DDBJ whole genome shotgun (WGS) entry which is preliminary data.</text>
</comment>
<organism evidence="3 4">
    <name type="scientific">Paenibacillus alba</name>
    <dbReference type="NCBI Taxonomy" id="1197127"/>
    <lineage>
        <taxon>Bacteria</taxon>
        <taxon>Bacillati</taxon>
        <taxon>Bacillota</taxon>
        <taxon>Bacilli</taxon>
        <taxon>Bacillales</taxon>
        <taxon>Paenibacillaceae</taxon>
        <taxon>Paenibacillus</taxon>
    </lineage>
</organism>
<dbReference type="InterPro" id="IPR025711">
    <property type="entry name" value="PepSY"/>
</dbReference>
<proteinExistence type="predicted"/>
<feature type="transmembrane region" description="Helical" evidence="1">
    <location>
        <begin position="140"/>
        <end position="163"/>
    </location>
</feature>
<dbReference type="Pfam" id="PF03929">
    <property type="entry name" value="PepSY_TM"/>
    <property type="match status" value="1"/>
</dbReference>
<reference evidence="3 4" key="1">
    <citation type="submission" date="2023-03" db="EMBL/GenBank/DDBJ databases">
        <title>Bacillus Genome Sequencing.</title>
        <authorList>
            <person name="Dunlap C."/>
        </authorList>
    </citation>
    <scope>NUCLEOTIDE SEQUENCE [LARGE SCALE GENOMIC DNA]</scope>
    <source>
        <strain evidence="3 4">BD-533</strain>
    </source>
</reference>